<geneLocation type="plasmid" evidence="2">
    <name>unnamed2</name>
</geneLocation>
<dbReference type="EMBL" id="CP043507">
    <property type="protein sequence ID" value="QEO18768.1"/>
    <property type="molecule type" value="Genomic_DNA"/>
</dbReference>
<name>A0A5C1YT14_9PROT</name>
<dbReference type="Proteomes" id="UP000324536">
    <property type="component" value="Plasmid unnamed1"/>
</dbReference>
<gene>
    <name evidence="1" type="ORF">FLP30_12855</name>
    <name evidence="2" type="ORF">FLP30_13610</name>
</gene>
<keyword evidence="1" id="KW-0614">Plasmid</keyword>
<reference evidence="1 3" key="1">
    <citation type="submission" date="2019-09" db="EMBL/GenBank/DDBJ databases">
        <title>Genome sequencing of strain KACC 21233.</title>
        <authorList>
            <person name="Heo J."/>
            <person name="Kim S.-J."/>
            <person name="Kim J.-S."/>
            <person name="Hong S.-B."/>
            <person name="Kwon S.-W."/>
        </authorList>
    </citation>
    <scope>NUCLEOTIDE SEQUENCE [LARGE SCALE GENOMIC DNA]</scope>
    <source>
        <strain evidence="1 3">KACC 21233</strain>
        <plasmid evidence="1 3">unnamed1</plasmid>
        <plasmid evidence="2 3">unnamed2</plasmid>
    </source>
</reference>
<evidence type="ECO:0000313" key="3">
    <source>
        <dbReference type="Proteomes" id="UP000324536"/>
    </source>
</evidence>
<proteinExistence type="predicted"/>
<accession>A0A5C1YT14</accession>
<evidence type="ECO:0000313" key="2">
    <source>
        <dbReference type="EMBL" id="QEO18907.1"/>
    </source>
</evidence>
<organism evidence="1 3">
    <name type="scientific">Acetobacter vaccinii</name>
    <dbReference type="NCBI Taxonomy" id="2592655"/>
    <lineage>
        <taxon>Bacteria</taxon>
        <taxon>Pseudomonadati</taxon>
        <taxon>Pseudomonadota</taxon>
        <taxon>Alphaproteobacteria</taxon>
        <taxon>Acetobacterales</taxon>
        <taxon>Acetobacteraceae</taxon>
        <taxon>Acetobacter</taxon>
    </lineage>
</organism>
<dbReference type="RefSeq" id="WP_149280425.1">
    <property type="nucleotide sequence ID" value="NZ_CP043507.1"/>
</dbReference>
<dbReference type="KEGG" id="acek:FLP30_13610"/>
<dbReference type="EMBL" id="CP043508">
    <property type="protein sequence ID" value="QEO18907.1"/>
    <property type="molecule type" value="Genomic_DNA"/>
</dbReference>
<evidence type="ECO:0000313" key="1">
    <source>
        <dbReference type="EMBL" id="QEO18768.1"/>
    </source>
</evidence>
<sequence>MPTEKTASSADLANVLSRGLAQLDSGQKQALDLLHKILEVVMPAEDDEANRIADALQQLAACVAEQTEVLQRVEASLGRLCAPEEHRQG</sequence>
<dbReference type="AlphaFoldDB" id="A0A5C1YT14"/>
<dbReference type="KEGG" id="acek:FLP30_12855"/>
<protein>
    <submittedName>
        <fullName evidence="1">Uncharacterized protein</fullName>
    </submittedName>
</protein>
<dbReference type="Proteomes" id="UP000324536">
    <property type="component" value="Plasmid unnamed2"/>
</dbReference>
<geneLocation type="plasmid" evidence="1">
    <name>unnamed1</name>
</geneLocation>
<keyword evidence="3" id="KW-1185">Reference proteome</keyword>